<gene>
    <name evidence="9" type="ORF">JW984_10445</name>
</gene>
<keyword evidence="6" id="KW-1133">Transmembrane helix</keyword>
<evidence type="ECO:0000313" key="10">
    <source>
        <dbReference type="Proteomes" id="UP000809273"/>
    </source>
</evidence>
<evidence type="ECO:0000256" key="5">
    <source>
        <dbReference type="SAM" id="MobiDB-lite"/>
    </source>
</evidence>
<reference evidence="9" key="2">
    <citation type="submission" date="2021-01" db="EMBL/GenBank/DDBJ databases">
        <authorList>
            <person name="Hahn C.R."/>
            <person name="Youssef N.H."/>
            <person name="Elshahed M."/>
        </authorList>
    </citation>
    <scope>NUCLEOTIDE SEQUENCE</scope>
    <source>
        <strain evidence="9">Zod_Metabat.24</strain>
    </source>
</reference>
<keyword evidence="1" id="KW-0808">Transferase</keyword>
<dbReference type="InterPro" id="IPR011009">
    <property type="entry name" value="Kinase-like_dom_sf"/>
</dbReference>
<evidence type="ECO:0000256" key="4">
    <source>
        <dbReference type="ARBA" id="ARBA00022840"/>
    </source>
</evidence>
<reference evidence="9" key="1">
    <citation type="journal article" date="2021" name="Environ. Microbiol.">
        <title>Genomic characterization of three novel Desulfobacterota classes expand the metabolic and phylogenetic diversity of the phylum.</title>
        <authorList>
            <person name="Murphy C.L."/>
            <person name="Biggerstaff J."/>
            <person name="Eichhorn A."/>
            <person name="Ewing E."/>
            <person name="Shahan R."/>
            <person name="Soriano D."/>
            <person name="Stewart S."/>
            <person name="VanMol K."/>
            <person name="Walker R."/>
            <person name="Walters P."/>
            <person name="Elshahed M.S."/>
            <person name="Youssef N.H."/>
        </authorList>
    </citation>
    <scope>NUCLEOTIDE SEQUENCE</scope>
    <source>
        <strain evidence="9">Zod_Metabat.24</strain>
    </source>
</reference>
<keyword evidence="3 9" id="KW-0418">Kinase</keyword>
<proteinExistence type="predicted"/>
<feature type="domain" description="Protein kinase" evidence="8">
    <location>
        <begin position="219"/>
        <end position="485"/>
    </location>
</feature>
<dbReference type="InterPro" id="IPR008271">
    <property type="entry name" value="Ser/Thr_kinase_AS"/>
</dbReference>
<dbReference type="PANTHER" id="PTHR43289">
    <property type="entry name" value="MITOGEN-ACTIVATED PROTEIN KINASE KINASE KINASE 20-RELATED"/>
    <property type="match status" value="1"/>
</dbReference>
<feature type="signal peptide" evidence="7">
    <location>
        <begin position="1"/>
        <end position="24"/>
    </location>
</feature>
<keyword evidence="6" id="KW-0812">Transmembrane</keyword>
<feature type="chain" id="PRO_5039614331" evidence="7">
    <location>
        <begin position="25"/>
        <end position="487"/>
    </location>
</feature>
<dbReference type="EMBL" id="JAFGIX010000054">
    <property type="protein sequence ID" value="MBN1573603.1"/>
    <property type="molecule type" value="Genomic_DNA"/>
</dbReference>
<keyword evidence="4" id="KW-0067">ATP-binding</keyword>
<dbReference type="PROSITE" id="PS50011">
    <property type="entry name" value="PROTEIN_KINASE_DOM"/>
    <property type="match status" value="1"/>
</dbReference>
<dbReference type="Proteomes" id="UP000809273">
    <property type="component" value="Unassembled WGS sequence"/>
</dbReference>
<dbReference type="PROSITE" id="PS00108">
    <property type="entry name" value="PROTEIN_KINASE_ST"/>
    <property type="match status" value="1"/>
</dbReference>
<protein>
    <submittedName>
        <fullName evidence="9">Serine/threonine protein kinase</fullName>
    </submittedName>
</protein>
<organism evidence="9 10">
    <name type="scientific">Candidatus Zymogenus saltonus</name>
    <dbReference type="NCBI Taxonomy" id="2844893"/>
    <lineage>
        <taxon>Bacteria</taxon>
        <taxon>Deltaproteobacteria</taxon>
        <taxon>Candidatus Zymogenia</taxon>
        <taxon>Candidatus Zymogeniales</taxon>
        <taxon>Candidatus Zymogenaceae</taxon>
        <taxon>Candidatus Zymogenus</taxon>
    </lineage>
</organism>
<keyword evidence="6" id="KW-0472">Membrane</keyword>
<name>A0A9D8PPP6_9DELT</name>
<dbReference type="InterPro" id="IPR000719">
    <property type="entry name" value="Prot_kinase_dom"/>
</dbReference>
<keyword evidence="7" id="KW-0732">Signal</keyword>
<evidence type="ECO:0000256" key="7">
    <source>
        <dbReference type="SAM" id="SignalP"/>
    </source>
</evidence>
<dbReference type="Gene3D" id="1.10.510.10">
    <property type="entry name" value="Transferase(Phosphotransferase) domain 1"/>
    <property type="match status" value="1"/>
</dbReference>
<evidence type="ECO:0000256" key="2">
    <source>
        <dbReference type="ARBA" id="ARBA00022741"/>
    </source>
</evidence>
<keyword evidence="9" id="KW-0723">Serine/threonine-protein kinase</keyword>
<dbReference type="Pfam" id="PF00069">
    <property type="entry name" value="Pkinase"/>
    <property type="match status" value="1"/>
</dbReference>
<dbReference type="AlphaFoldDB" id="A0A9D8PPP6"/>
<feature type="transmembrane region" description="Helical" evidence="6">
    <location>
        <begin position="142"/>
        <end position="165"/>
    </location>
</feature>
<evidence type="ECO:0000259" key="8">
    <source>
        <dbReference type="PROSITE" id="PS50011"/>
    </source>
</evidence>
<dbReference type="CDD" id="cd14014">
    <property type="entry name" value="STKc_PknB_like"/>
    <property type="match status" value="1"/>
</dbReference>
<dbReference type="Gene3D" id="3.30.200.20">
    <property type="entry name" value="Phosphorylase Kinase, domain 1"/>
    <property type="match status" value="1"/>
</dbReference>
<evidence type="ECO:0000313" key="9">
    <source>
        <dbReference type="EMBL" id="MBN1573603.1"/>
    </source>
</evidence>
<dbReference type="GO" id="GO:0004674">
    <property type="term" value="F:protein serine/threonine kinase activity"/>
    <property type="evidence" value="ECO:0007669"/>
    <property type="project" value="UniProtKB-KW"/>
</dbReference>
<dbReference type="SUPFAM" id="SSF56112">
    <property type="entry name" value="Protein kinase-like (PK-like)"/>
    <property type="match status" value="1"/>
</dbReference>
<sequence>MKSRFSYYGLALLMFLSFSSQIFANELKIIPKSGSGLFQRDLTGIKVTLDGASVYSGILDDEGLVKSSTGKSINIKPGDYTLSFTLDGYKPAKFEVIIPKTPEGLPILTVSREISLIKLPPPPVEERGPAPRFKSFMEDEEFWGYVMVILLLLIAVLVIVLLFILMRRRSLYMGGAAAAKDKPKLKASKTKSKAPPAEYDDGPIASKEQRFTGKRFGKYLVTKTIARGGMAYVLEAEFEKGGGTQKAALKIPYENYQEDKEFVNRFNQEAELGDILFHENIIQLYEYGKAETGTKFIAMEYVDGTDLRKLIEKEGILEPERSAKIVMDVAKALDYAHSQNPPVYHRDIKPENVMFKDKKGQSPAILTDFGIATQGGTMGTGKALIGTALYSCPDAAKGHPVSPGYDIYSLGVVFYELLTGEVPFSGPDFYTIMRRHEEVEPKPPREINPDVPEELEEIVLKMMEKDPKKRYKKVKELLVTLRDYLNR</sequence>
<comment type="caution">
    <text evidence="9">The sequence shown here is derived from an EMBL/GenBank/DDBJ whole genome shotgun (WGS) entry which is preliminary data.</text>
</comment>
<feature type="region of interest" description="Disordered" evidence="5">
    <location>
        <begin position="184"/>
        <end position="204"/>
    </location>
</feature>
<dbReference type="GO" id="GO:0005524">
    <property type="term" value="F:ATP binding"/>
    <property type="evidence" value="ECO:0007669"/>
    <property type="project" value="UniProtKB-KW"/>
</dbReference>
<evidence type="ECO:0000256" key="3">
    <source>
        <dbReference type="ARBA" id="ARBA00022777"/>
    </source>
</evidence>
<dbReference type="PANTHER" id="PTHR43289:SF6">
    <property type="entry name" value="SERINE_THREONINE-PROTEIN KINASE NEKL-3"/>
    <property type="match status" value="1"/>
</dbReference>
<evidence type="ECO:0000256" key="1">
    <source>
        <dbReference type="ARBA" id="ARBA00022679"/>
    </source>
</evidence>
<evidence type="ECO:0000256" key="6">
    <source>
        <dbReference type="SAM" id="Phobius"/>
    </source>
</evidence>
<keyword evidence="2" id="KW-0547">Nucleotide-binding</keyword>
<accession>A0A9D8PPP6</accession>
<dbReference type="SMART" id="SM00220">
    <property type="entry name" value="S_TKc"/>
    <property type="match status" value="1"/>
</dbReference>